<dbReference type="Gene3D" id="2.170.280.10">
    <property type="entry name" value="f41 fragment of flagellin, middle domain"/>
    <property type="match status" value="1"/>
</dbReference>
<sequence>MAVINTNLVSLNGQNHLKRSQSAMETAIERLSSGARINSAKDDAAGQAIANRMESNLRAGSALTHGINDGISLMQTAEGGLDSINDLLQRSRELAIQSANGTLSDADRSSIDAEYQQLAGEIDRLAFSTEAFGKTPLAPAEPRPLPAKLGNAPHITELLGPSFETFASGTVSLSYIPEGATNVMLEIDSLGLDDDIQIFTHDGKHLIGTPVDGTHPDHVWKAQGVAGINASLLTSENGFEPGASYDASQLQDAAGSYDLSSPPVELDYSDMKITYSGDGDRLLVATADDDNTEFNDGTLSENMLERVTFDKVTENLIVFVVGQGSFNARATWDEMPIEYDDPEPAMTPVSTATNILVSAGVDQEMDTITIAPTPSDTHSLGLEGVALDPREKALEAMQKLQQAMGQVDGYRSQYGALNNRFESAIGNLNQEQASMGAAKSRIEDADYAIEASSMVKAQILQQAGNSMLAQANQNPQSVLSLLD</sequence>
<dbReference type="Pfam" id="PF00700">
    <property type="entry name" value="Flagellin_C"/>
    <property type="match status" value="1"/>
</dbReference>
<dbReference type="Gene3D" id="6.10.280.190">
    <property type="match status" value="1"/>
</dbReference>
<name>A0A365TPJ6_9GAMM</name>
<dbReference type="PRINTS" id="PR00207">
    <property type="entry name" value="FLAGELLIN"/>
</dbReference>
<reference evidence="8" key="1">
    <citation type="submission" date="2018-06" db="EMBL/GenBank/DDBJ databases">
        <title>Whole genome sequencing of four bacterial strains from South Shetland trench revealing bio-synthetic gene clusters.</title>
        <authorList>
            <person name="Abdel-Mageed W.M."/>
            <person name="Lehri B."/>
            <person name="Jarmusch S."/>
            <person name="Miranda K."/>
            <person name="Goodfellow M."/>
            <person name="Jaspars M."/>
            <person name="Karlyshev A.V."/>
        </authorList>
    </citation>
    <scope>NUCLEOTIDE SEQUENCE [LARGE SCALE GENOMIC DNA]</scope>
    <source>
        <strain evidence="8">SST4</strain>
    </source>
</reference>
<keyword evidence="7" id="KW-0969">Cilium</keyword>
<keyword evidence="7" id="KW-0966">Cell projection</keyword>
<dbReference type="OrthoDB" id="9796789at2"/>
<keyword evidence="3 4" id="KW-0975">Bacterial flagellum</keyword>
<dbReference type="Gene3D" id="6.10.10.10">
    <property type="entry name" value="Flagellar export chaperone, C-terminal domain"/>
    <property type="match status" value="1"/>
</dbReference>
<evidence type="ECO:0000313" key="7">
    <source>
        <dbReference type="EMBL" id="RBI67805.1"/>
    </source>
</evidence>
<evidence type="ECO:0000256" key="2">
    <source>
        <dbReference type="ARBA" id="ARBA00022525"/>
    </source>
</evidence>
<evidence type="ECO:0000256" key="1">
    <source>
        <dbReference type="ARBA" id="ARBA00005709"/>
    </source>
</evidence>
<comment type="caution">
    <text evidence="7">The sequence shown here is derived from an EMBL/GenBank/DDBJ whole genome shotgun (WGS) entry which is preliminary data.</text>
</comment>
<dbReference type="Gene3D" id="1.20.1330.10">
    <property type="entry name" value="f41 fragment of flagellin, N-terminal domain"/>
    <property type="match status" value="2"/>
</dbReference>
<dbReference type="InterPro" id="IPR001029">
    <property type="entry name" value="Flagellin_N"/>
</dbReference>
<comment type="subcellular location">
    <subcellularLocation>
        <location evidence="4">Secreted</location>
    </subcellularLocation>
    <subcellularLocation>
        <location evidence="4">Bacterial flagellum</location>
    </subcellularLocation>
</comment>
<protein>
    <recommendedName>
        <fullName evidence="4">Flagellin</fullName>
    </recommendedName>
</protein>
<dbReference type="PANTHER" id="PTHR42792">
    <property type="entry name" value="FLAGELLIN"/>
    <property type="match status" value="1"/>
</dbReference>
<accession>A0A365TPJ6</accession>
<comment type="similarity">
    <text evidence="1 4">Belongs to the bacterial flagellin family.</text>
</comment>
<keyword evidence="8" id="KW-1185">Reference proteome</keyword>
<evidence type="ECO:0000256" key="3">
    <source>
        <dbReference type="ARBA" id="ARBA00023143"/>
    </source>
</evidence>
<dbReference type="GO" id="GO:0005198">
    <property type="term" value="F:structural molecule activity"/>
    <property type="evidence" value="ECO:0007669"/>
    <property type="project" value="UniProtKB-UniRule"/>
</dbReference>
<dbReference type="RefSeq" id="WP_113269453.1">
    <property type="nucleotide sequence ID" value="NZ_QNTU01000004.1"/>
</dbReference>
<proteinExistence type="inferred from homology"/>
<dbReference type="SUPFAM" id="SSF64518">
    <property type="entry name" value="Phase 1 flagellin"/>
    <property type="match status" value="1"/>
</dbReference>
<dbReference type="EMBL" id="QNTU01000004">
    <property type="protein sequence ID" value="RBI67805.1"/>
    <property type="molecule type" value="Genomic_DNA"/>
</dbReference>
<dbReference type="InterPro" id="IPR001492">
    <property type="entry name" value="Flagellin"/>
</dbReference>
<keyword evidence="7" id="KW-0282">Flagellum</keyword>
<keyword evidence="2 4" id="KW-0964">Secreted</keyword>
<evidence type="ECO:0000313" key="8">
    <source>
        <dbReference type="Proteomes" id="UP000252204"/>
    </source>
</evidence>
<organism evidence="7 8">
    <name type="scientific">Vreelandella sulfidaeris</name>
    <dbReference type="NCBI Taxonomy" id="115553"/>
    <lineage>
        <taxon>Bacteria</taxon>
        <taxon>Pseudomonadati</taxon>
        <taxon>Pseudomonadota</taxon>
        <taxon>Gammaproteobacteria</taxon>
        <taxon>Oceanospirillales</taxon>
        <taxon>Halomonadaceae</taxon>
        <taxon>Vreelandella</taxon>
    </lineage>
</organism>
<dbReference type="GO" id="GO:0009288">
    <property type="term" value="C:bacterial-type flagellum"/>
    <property type="evidence" value="ECO:0007669"/>
    <property type="project" value="UniProtKB-SubCell"/>
</dbReference>
<dbReference type="InterPro" id="IPR042187">
    <property type="entry name" value="Flagellin_C_sub2"/>
</dbReference>
<evidence type="ECO:0000259" key="5">
    <source>
        <dbReference type="Pfam" id="PF00669"/>
    </source>
</evidence>
<comment type="function">
    <text evidence="4">Flagellin is the subunit protein which polymerizes to form the filaments of bacterial flagella.</text>
</comment>
<dbReference type="Pfam" id="PF00669">
    <property type="entry name" value="Flagellin_N"/>
    <property type="match status" value="1"/>
</dbReference>
<dbReference type="GO" id="GO:0005576">
    <property type="term" value="C:extracellular region"/>
    <property type="evidence" value="ECO:0007669"/>
    <property type="project" value="UniProtKB-SubCell"/>
</dbReference>
<gene>
    <name evidence="7" type="ORF">DQ400_08970</name>
</gene>
<feature type="domain" description="Flagellin C-terminal" evidence="6">
    <location>
        <begin position="397"/>
        <end position="482"/>
    </location>
</feature>
<feature type="domain" description="Flagellin N-terminal" evidence="5">
    <location>
        <begin position="4"/>
        <end position="130"/>
    </location>
</feature>
<evidence type="ECO:0000256" key="4">
    <source>
        <dbReference type="RuleBase" id="RU362073"/>
    </source>
</evidence>
<dbReference type="Proteomes" id="UP000252204">
    <property type="component" value="Unassembled WGS sequence"/>
</dbReference>
<evidence type="ECO:0000259" key="6">
    <source>
        <dbReference type="Pfam" id="PF00700"/>
    </source>
</evidence>
<dbReference type="AlphaFoldDB" id="A0A365TPJ6"/>
<dbReference type="PANTHER" id="PTHR42792:SF2">
    <property type="entry name" value="FLAGELLIN"/>
    <property type="match status" value="1"/>
</dbReference>
<dbReference type="InterPro" id="IPR046358">
    <property type="entry name" value="Flagellin_C"/>
</dbReference>